<keyword evidence="5" id="KW-1185">Reference proteome</keyword>
<dbReference type="InterPro" id="IPR000215">
    <property type="entry name" value="Serpin_fam"/>
</dbReference>
<reference evidence="4 5" key="1">
    <citation type="submission" date="2024-09" db="EMBL/GenBank/DDBJ databases">
        <authorList>
            <person name="Sun Q."/>
            <person name="Mori K."/>
        </authorList>
    </citation>
    <scope>NUCLEOTIDE SEQUENCE [LARGE SCALE GENOMIC DNA]</scope>
    <source>
        <strain evidence="4 5">JCM 12520</strain>
    </source>
</reference>
<dbReference type="Gene3D" id="2.30.39.10">
    <property type="entry name" value="Alpha-1-antitrypsin, domain 1"/>
    <property type="match status" value="1"/>
</dbReference>
<evidence type="ECO:0000256" key="2">
    <source>
        <dbReference type="SAM" id="SignalP"/>
    </source>
</evidence>
<evidence type="ECO:0000313" key="5">
    <source>
        <dbReference type="Proteomes" id="UP001589619"/>
    </source>
</evidence>
<dbReference type="PANTHER" id="PTHR11461">
    <property type="entry name" value="SERINE PROTEASE INHIBITOR, SERPIN"/>
    <property type="match status" value="1"/>
</dbReference>
<evidence type="ECO:0000256" key="1">
    <source>
        <dbReference type="RuleBase" id="RU000411"/>
    </source>
</evidence>
<protein>
    <submittedName>
        <fullName evidence="4">Serpin family protein</fullName>
    </submittedName>
</protein>
<gene>
    <name evidence="4" type="ORF">ACFFNY_07750</name>
</gene>
<dbReference type="Proteomes" id="UP001589619">
    <property type="component" value="Unassembled WGS sequence"/>
</dbReference>
<name>A0ABV5VT29_9BACL</name>
<keyword evidence="2" id="KW-0732">Signal</keyword>
<dbReference type="SMART" id="SM00093">
    <property type="entry name" value="SERPIN"/>
    <property type="match status" value="1"/>
</dbReference>
<evidence type="ECO:0000313" key="4">
    <source>
        <dbReference type="EMBL" id="MFB9751459.1"/>
    </source>
</evidence>
<dbReference type="InterPro" id="IPR042178">
    <property type="entry name" value="Serpin_sf_1"/>
</dbReference>
<sequence>MHSRKRSRRTSILAAICLMAVIGTGCGEPDKKNNNGKTYTAEDVGPRLVSAYNDFGFELFRKTTAVGPEAGNAVLSPVSVALALSMTINGAAGPTRNALAQGLHLQGIGAEETNVGARALQHVLQNADASVQLSVANSLWARKGVPFQKDFLTLNKEFYGARTEQLDFGKRSAADTINQWAKKQTNGRIDQMVNAPIDPQTMLFLLNAVYFKGDWTIPFDKEATRDRPFLLADGTKVDRSTMARRGSFDYAEQQGYAAVRLPYGNGSTGMIILLPDEGVKLSSLVERLTGTEWSALIGSLQKQEGEVSLPRFKLEYAATLNEPLKVMGMALAFDPLKADFSGMLTPPPNMYIGEVKHKTYVRVDEKGTEAAAVTKVEMRAGSAPNPSGFRMNIDRPFLFALQERQTGALLFVGTVYDPQF</sequence>
<dbReference type="InterPro" id="IPR023796">
    <property type="entry name" value="Serpin_dom"/>
</dbReference>
<accession>A0ABV5VT29</accession>
<proteinExistence type="inferred from homology"/>
<dbReference type="PANTHER" id="PTHR11461:SF211">
    <property type="entry name" value="GH10112P-RELATED"/>
    <property type="match status" value="1"/>
</dbReference>
<dbReference type="InterPro" id="IPR042185">
    <property type="entry name" value="Serpin_sf_2"/>
</dbReference>
<dbReference type="Gene3D" id="3.30.497.10">
    <property type="entry name" value="Antithrombin, subunit I, domain 2"/>
    <property type="match status" value="1"/>
</dbReference>
<feature type="signal peptide" evidence="2">
    <location>
        <begin position="1"/>
        <end position="27"/>
    </location>
</feature>
<dbReference type="CDD" id="cd19588">
    <property type="entry name" value="serpin_miropin-like"/>
    <property type="match status" value="1"/>
</dbReference>
<organism evidence="4 5">
    <name type="scientific">Paenibacillus hodogayensis</name>
    <dbReference type="NCBI Taxonomy" id="279208"/>
    <lineage>
        <taxon>Bacteria</taxon>
        <taxon>Bacillati</taxon>
        <taxon>Bacillota</taxon>
        <taxon>Bacilli</taxon>
        <taxon>Bacillales</taxon>
        <taxon>Paenibacillaceae</taxon>
        <taxon>Paenibacillus</taxon>
    </lineage>
</organism>
<dbReference type="SUPFAM" id="SSF56574">
    <property type="entry name" value="Serpins"/>
    <property type="match status" value="1"/>
</dbReference>
<dbReference type="InterPro" id="IPR023795">
    <property type="entry name" value="Serpin_CS"/>
</dbReference>
<feature type="chain" id="PRO_5046751844" evidence="2">
    <location>
        <begin position="28"/>
        <end position="420"/>
    </location>
</feature>
<comment type="similarity">
    <text evidence="1">Belongs to the serpin family.</text>
</comment>
<evidence type="ECO:0000259" key="3">
    <source>
        <dbReference type="SMART" id="SM00093"/>
    </source>
</evidence>
<dbReference type="RefSeq" id="WP_344911988.1">
    <property type="nucleotide sequence ID" value="NZ_BAAAYO010000010.1"/>
</dbReference>
<dbReference type="EMBL" id="JBHMAG010000007">
    <property type="protein sequence ID" value="MFB9751459.1"/>
    <property type="molecule type" value="Genomic_DNA"/>
</dbReference>
<dbReference type="Pfam" id="PF00079">
    <property type="entry name" value="Serpin"/>
    <property type="match status" value="1"/>
</dbReference>
<comment type="caution">
    <text evidence="4">The sequence shown here is derived from an EMBL/GenBank/DDBJ whole genome shotgun (WGS) entry which is preliminary data.</text>
</comment>
<dbReference type="PROSITE" id="PS51257">
    <property type="entry name" value="PROKAR_LIPOPROTEIN"/>
    <property type="match status" value="1"/>
</dbReference>
<dbReference type="InterPro" id="IPR036186">
    <property type="entry name" value="Serpin_sf"/>
</dbReference>
<dbReference type="PROSITE" id="PS00284">
    <property type="entry name" value="SERPIN"/>
    <property type="match status" value="1"/>
</dbReference>
<feature type="domain" description="Serpin" evidence="3">
    <location>
        <begin position="57"/>
        <end position="418"/>
    </location>
</feature>